<gene>
    <name evidence="1" type="ORF">VITISV_002582</name>
</gene>
<organism evidence="1">
    <name type="scientific">Vitis vinifera</name>
    <name type="common">Grape</name>
    <dbReference type="NCBI Taxonomy" id="29760"/>
    <lineage>
        <taxon>Eukaryota</taxon>
        <taxon>Viridiplantae</taxon>
        <taxon>Streptophyta</taxon>
        <taxon>Embryophyta</taxon>
        <taxon>Tracheophyta</taxon>
        <taxon>Spermatophyta</taxon>
        <taxon>Magnoliopsida</taxon>
        <taxon>eudicotyledons</taxon>
        <taxon>Gunneridae</taxon>
        <taxon>Pentapetalae</taxon>
        <taxon>rosids</taxon>
        <taxon>Vitales</taxon>
        <taxon>Vitaceae</taxon>
        <taxon>Viteae</taxon>
        <taxon>Vitis</taxon>
    </lineage>
</organism>
<proteinExistence type="predicted"/>
<protein>
    <submittedName>
        <fullName evidence="1">Uncharacterized protein</fullName>
    </submittedName>
</protein>
<sequence length="209" mass="23712">MVMIECYQNLSQNKMLELFPELKWNQKLKMKLIQKWLDVDEAPKKDELDAGVDESPKPRLPKARVLGANGFEDVEEEKGLTDDWSNAGEATKGLDYVLDAPKPTPLICMADVYSSSPTGCVPLPLSTLVVGVHMRTKPNSSLHHLYCDMETIDDDLDLRGSSVYREYRKNPSDDENSAEEALFIRCHTGMKPRFYVFFHMGLVLVAMVR</sequence>
<accession>A5C3A5</accession>
<evidence type="ECO:0000313" key="1">
    <source>
        <dbReference type="EMBL" id="CAN79627.1"/>
    </source>
</evidence>
<dbReference type="EMBL" id="AM480671">
    <property type="protein sequence ID" value="CAN79627.1"/>
    <property type="molecule type" value="Genomic_DNA"/>
</dbReference>
<name>A5C3A5_VITVI</name>
<dbReference type="AlphaFoldDB" id="A5C3A5"/>
<reference evidence="1" key="1">
    <citation type="journal article" date="2007" name="PLoS ONE">
        <title>The first genome sequence of an elite grapevine cultivar (Pinot noir Vitis vinifera L.): coping with a highly heterozygous genome.</title>
        <authorList>
            <person name="Velasco R."/>
            <person name="Zharkikh A."/>
            <person name="Troggio M."/>
            <person name="Cartwright D.A."/>
            <person name="Cestaro A."/>
            <person name="Pruss D."/>
            <person name="Pindo M."/>
            <person name="FitzGerald L.M."/>
            <person name="Vezzulli S."/>
            <person name="Reid J."/>
            <person name="Malacarne G."/>
            <person name="Iliev D."/>
            <person name="Coppola G."/>
            <person name="Wardell B."/>
            <person name="Micheletti D."/>
            <person name="Macalma T."/>
            <person name="Facci M."/>
            <person name="Mitchell J.T."/>
            <person name="Perazzolli M."/>
            <person name="Eldredge G."/>
            <person name="Gatto P."/>
            <person name="Oyzerski R."/>
            <person name="Moretto M."/>
            <person name="Gutin N."/>
            <person name="Stefanini M."/>
            <person name="Chen Y."/>
            <person name="Segala C."/>
            <person name="Davenport C."/>
            <person name="Dematte L."/>
            <person name="Mraz A."/>
            <person name="Battilana J."/>
            <person name="Stormo K."/>
            <person name="Costa F."/>
            <person name="Tao Q."/>
            <person name="Si-Ammour A."/>
            <person name="Harkins T."/>
            <person name="Lackey A."/>
            <person name="Perbost C."/>
            <person name="Taillon B."/>
            <person name="Stella A."/>
            <person name="Solovyev V."/>
            <person name="Fawcett J.A."/>
            <person name="Sterck L."/>
            <person name="Vandepoele K."/>
            <person name="Grando S.M."/>
            <person name="Toppo S."/>
            <person name="Moser C."/>
            <person name="Lanchbury J."/>
            <person name="Bogden R."/>
            <person name="Skolnick M."/>
            <person name="Sgaramella V."/>
            <person name="Bhatnagar S.K."/>
            <person name="Fontana P."/>
            <person name="Gutin A."/>
            <person name="Van de Peer Y."/>
            <person name="Salamini F."/>
            <person name="Viola R."/>
        </authorList>
    </citation>
    <scope>NUCLEOTIDE SEQUENCE</scope>
</reference>